<evidence type="ECO:0000259" key="7">
    <source>
        <dbReference type="Pfam" id="PF04116"/>
    </source>
</evidence>
<reference evidence="8 9" key="1">
    <citation type="submission" date="2018-03" db="EMBL/GenBank/DDBJ databases">
        <authorList>
            <person name="Guldener U."/>
        </authorList>
    </citation>
    <scope>NUCLEOTIDE SEQUENCE [LARGE SCALE GENOMIC DNA]</scope>
    <source>
        <strain evidence="8 9">NBRC100155</strain>
    </source>
</reference>
<dbReference type="EMBL" id="OOIN01000006">
    <property type="protein sequence ID" value="SPO23913.1"/>
    <property type="molecule type" value="Genomic_DNA"/>
</dbReference>
<dbReference type="GO" id="GO:0016020">
    <property type="term" value="C:membrane"/>
    <property type="evidence" value="ECO:0007669"/>
    <property type="project" value="UniProtKB-SubCell"/>
</dbReference>
<dbReference type="Proteomes" id="UP000324022">
    <property type="component" value="Unassembled WGS sequence"/>
</dbReference>
<feature type="transmembrane region" description="Helical" evidence="6">
    <location>
        <begin position="109"/>
        <end position="128"/>
    </location>
</feature>
<comment type="subcellular location">
    <subcellularLocation>
        <location evidence="1">Membrane</location>
    </subcellularLocation>
</comment>
<evidence type="ECO:0000256" key="2">
    <source>
        <dbReference type="ARBA" id="ARBA00022692"/>
    </source>
</evidence>
<evidence type="ECO:0000256" key="5">
    <source>
        <dbReference type="SAM" id="MobiDB-lite"/>
    </source>
</evidence>
<dbReference type="InterPro" id="IPR050307">
    <property type="entry name" value="Sterol_Desaturase_Related"/>
</dbReference>
<dbReference type="InterPro" id="IPR006694">
    <property type="entry name" value="Fatty_acid_hydroxylase"/>
</dbReference>
<name>A0A5C3DZN6_9BASI</name>
<sequence>MTEVQTTTTTATAPPKGKKTLQPQPFRPSQGPLKSTWHQSENKKNWGLAHWLIHLFDIDPIPAGSTTVIHDKDDPIPVFNNFSGHLYIWMRFGAALAIQWAYTQYTGHNWGYIVNLIYWGTYTAMYGLNILHSIRRVGESTGYLQPHKNRDGIPDHRVNEVLTSLLMTGFFRPIAATLLIYDPTKPVTLSPWLPVLIPAFSIAVDFWFYWYHRAMHEYDSLWKFHRTHHTAKLPTSVLSLYADTVQEWGDVLVIPVLAYFTVRLALPMGFYDWMLCWTYVEMIELLGHSGVRVAGTSPAFDLIPLAKLDMDIIVEDHDLHHSNGWKTSGNYGKQSRIFDKLFGTVMPRKEMQAHLIDSSDKIWFPQW</sequence>
<dbReference type="GO" id="GO:0005506">
    <property type="term" value="F:iron ion binding"/>
    <property type="evidence" value="ECO:0007669"/>
    <property type="project" value="InterPro"/>
</dbReference>
<evidence type="ECO:0000256" key="4">
    <source>
        <dbReference type="ARBA" id="ARBA00023136"/>
    </source>
</evidence>
<evidence type="ECO:0000313" key="9">
    <source>
        <dbReference type="Proteomes" id="UP000324022"/>
    </source>
</evidence>
<evidence type="ECO:0000256" key="6">
    <source>
        <dbReference type="SAM" id="Phobius"/>
    </source>
</evidence>
<evidence type="ECO:0000313" key="8">
    <source>
        <dbReference type="EMBL" id="SPO23913.1"/>
    </source>
</evidence>
<organism evidence="8 9">
    <name type="scientific">Ustilago trichophora</name>
    <dbReference type="NCBI Taxonomy" id="86804"/>
    <lineage>
        <taxon>Eukaryota</taxon>
        <taxon>Fungi</taxon>
        <taxon>Dikarya</taxon>
        <taxon>Basidiomycota</taxon>
        <taxon>Ustilaginomycotina</taxon>
        <taxon>Ustilaginomycetes</taxon>
        <taxon>Ustilaginales</taxon>
        <taxon>Ustilaginaceae</taxon>
        <taxon>Ustilago</taxon>
    </lineage>
</organism>
<evidence type="ECO:0000256" key="3">
    <source>
        <dbReference type="ARBA" id="ARBA00022989"/>
    </source>
</evidence>
<dbReference type="OrthoDB" id="6354873at2759"/>
<feature type="compositionally biased region" description="Low complexity" evidence="5">
    <location>
        <begin position="1"/>
        <end position="15"/>
    </location>
</feature>
<proteinExistence type="predicted"/>
<dbReference type="PANTHER" id="PTHR11863">
    <property type="entry name" value="STEROL DESATURASE"/>
    <property type="match status" value="1"/>
</dbReference>
<keyword evidence="4 6" id="KW-0472">Membrane</keyword>
<feature type="domain" description="Fatty acid hydroxylase" evidence="7">
    <location>
        <begin position="199"/>
        <end position="344"/>
    </location>
</feature>
<protein>
    <recommendedName>
        <fullName evidence="7">Fatty acid hydroxylase domain-containing protein</fullName>
    </recommendedName>
</protein>
<gene>
    <name evidence="8" type="ORF">UTRI_03554_B</name>
</gene>
<dbReference type="AlphaFoldDB" id="A0A5C3DZN6"/>
<evidence type="ECO:0000256" key="1">
    <source>
        <dbReference type="ARBA" id="ARBA00004370"/>
    </source>
</evidence>
<feature type="region of interest" description="Disordered" evidence="5">
    <location>
        <begin position="1"/>
        <end position="38"/>
    </location>
</feature>
<accession>A0A5C3DZN6</accession>
<dbReference type="GO" id="GO:0016491">
    <property type="term" value="F:oxidoreductase activity"/>
    <property type="evidence" value="ECO:0007669"/>
    <property type="project" value="InterPro"/>
</dbReference>
<dbReference type="GO" id="GO:0008610">
    <property type="term" value="P:lipid biosynthetic process"/>
    <property type="evidence" value="ECO:0007669"/>
    <property type="project" value="InterPro"/>
</dbReference>
<dbReference type="Pfam" id="PF04116">
    <property type="entry name" value="FA_hydroxylase"/>
    <property type="match status" value="1"/>
</dbReference>
<keyword evidence="9" id="KW-1185">Reference proteome</keyword>
<keyword evidence="3 6" id="KW-1133">Transmembrane helix</keyword>
<keyword evidence="2 6" id="KW-0812">Transmembrane</keyword>
<feature type="transmembrane region" description="Helical" evidence="6">
    <location>
        <begin position="192"/>
        <end position="211"/>
    </location>
</feature>